<dbReference type="InterPro" id="IPR006260">
    <property type="entry name" value="TonB/TolA_C"/>
</dbReference>
<protein>
    <recommendedName>
        <fullName evidence="6">TonB C-terminal domain-containing protein</fullName>
    </recommendedName>
</protein>
<dbReference type="Pfam" id="PF03544">
    <property type="entry name" value="TonB_C"/>
    <property type="match status" value="1"/>
</dbReference>
<organism evidence="7 8">
    <name type="scientific">Phaeodactylibacter xiamenensis</name>
    <dbReference type="NCBI Taxonomy" id="1524460"/>
    <lineage>
        <taxon>Bacteria</taxon>
        <taxon>Pseudomonadati</taxon>
        <taxon>Bacteroidota</taxon>
        <taxon>Saprospiria</taxon>
        <taxon>Saprospirales</taxon>
        <taxon>Haliscomenobacteraceae</taxon>
        <taxon>Phaeodactylibacter</taxon>
    </lineage>
</organism>
<name>A0A098RYV3_9BACT</name>
<dbReference type="STRING" id="1524460.IX84_30020"/>
<evidence type="ECO:0000313" key="7">
    <source>
        <dbReference type="EMBL" id="KGE85041.1"/>
    </source>
</evidence>
<keyword evidence="4" id="KW-0472">Membrane</keyword>
<proteinExistence type="predicted"/>
<evidence type="ECO:0000256" key="2">
    <source>
        <dbReference type="ARBA" id="ARBA00022692"/>
    </source>
</evidence>
<evidence type="ECO:0000259" key="6">
    <source>
        <dbReference type="PROSITE" id="PS52015"/>
    </source>
</evidence>
<dbReference type="GO" id="GO:0016020">
    <property type="term" value="C:membrane"/>
    <property type="evidence" value="ECO:0007669"/>
    <property type="project" value="UniProtKB-SubCell"/>
</dbReference>
<evidence type="ECO:0000256" key="5">
    <source>
        <dbReference type="SAM" id="SignalP"/>
    </source>
</evidence>
<feature type="chain" id="PRO_5001939585" description="TonB C-terminal domain-containing protein" evidence="5">
    <location>
        <begin position="23"/>
        <end position="147"/>
    </location>
</feature>
<evidence type="ECO:0000256" key="3">
    <source>
        <dbReference type="ARBA" id="ARBA00022989"/>
    </source>
</evidence>
<dbReference type="Gene3D" id="3.30.1150.10">
    <property type="match status" value="1"/>
</dbReference>
<dbReference type="PROSITE" id="PS52015">
    <property type="entry name" value="TONB_CTD"/>
    <property type="match status" value="1"/>
</dbReference>
<dbReference type="EMBL" id="JPOS01000094">
    <property type="protein sequence ID" value="KGE85041.1"/>
    <property type="molecule type" value="Genomic_DNA"/>
</dbReference>
<keyword evidence="8" id="KW-1185">Reference proteome</keyword>
<sequence length="147" mass="16588">MKTICVALFTLCIFSFASAQYAANFSFHEETPKEAKAETLSLNEKIARRNALIKQHNQLAQRTLLEHIATRVTYPELLREKMVEGRVTVKVTLNPFGQVQAYEILHSPDPAFSREVKRVIDSAPAVVSNQAYLGARKLTIPIDFSLR</sequence>
<feature type="domain" description="TonB C-terminal" evidence="6">
    <location>
        <begin position="59"/>
        <end position="147"/>
    </location>
</feature>
<comment type="subcellular location">
    <subcellularLocation>
        <location evidence="1">Membrane</location>
        <topology evidence="1">Single-pass membrane protein</topology>
    </subcellularLocation>
</comment>
<comment type="caution">
    <text evidence="7">The sequence shown here is derived from an EMBL/GenBank/DDBJ whole genome shotgun (WGS) entry which is preliminary data.</text>
</comment>
<dbReference type="NCBIfam" id="TIGR01352">
    <property type="entry name" value="tonB_Cterm"/>
    <property type="match status" value="1"/>
</dbReference>
<dbReference type="RefSeq" id="WP_044229585.1">
    <property type="nucleotide sequence ID" value="NZ_JBKAGJ010000058.1"/>
</dbReference>
<keyword evidence="2" id="KW-0812">Transmembrane</keyword>
<reference evidence="7 8" key="1">
    <citation type="journal article" date="2014" name="Int. J. Syst. Evol. Microbiol.">
        <title>Phaeodactylibacter xiamenensis gen. nov., sp. nov., a member of the family Saprospiraceae isolated from the marine alga Phaeodactylum tricornutum.</title>
        <authorList>
            <person name="Chen Z.Jr."/>
            <person name="Lei X."/>
            <person name="Lai Q."/>
            <person name="Li Y."/>
            <person name="Zhang B."/>
            <person name="Zhang J."/>
            <person name="Zhang H."/>
            <person name="Yang L."/>
            <person name="Zheng W."/>
            <person name="Tian Y."/>
            <person name="Yu Z."/>
            <person name="Xu H.Jr."/>
            <person name="Zheng T."/>
        </authorList>
    </citation>
    <scope>NUCLEOTIDE SEQUENCE [LARGE SCALE GENOMIC DNA]</scope>
    <source>
        <strain evidence="7 8">KD52</strain>
    </source>
</reference>
<evidence type="ECO:0000313" key="8">
    <source>
        <dbReference type="Proteomes" id="UP000029736"/>
    </source>
</evidence>
<accession>A0A098RYV3</accession>
<gene>
    <name evidence="7" type="ORF">IX84_30020</name>
</gene>
<dbReference type="InterPro" id="IPR037682">
    <property type="entry name" value="TonB_C"/>
</dbReference>
<evidence type="ECO:0000256" key="1">
    <source>
        <dbReference type="ARBA" id="ARBA00004167"/>
    </source>
</evidence>
<feature type="signal peptide" evidence="5">
    <location>
        <begin position="1"/>
        <end position="22"/>
    </location>
</feature>
<keyword evidence="5" id="KW-0732">Signal</keyword>
<evidence type="ECO:0000256" key="4">
    <source>
        <dbReference type="ARBA" id="ARBA00023136"/>
    </source>
</evidence>
<keyword evidence="3" id="KW-1133">Transmembrane helix</keyword>
<dbReference type="GO" id="GO:0055085">
    <property type="term" value="P:transmembrane transport"/>
    <property type="evidence" value="ECO:0007669"/>
    <property type="project" value="InterPro"/>
</dbReference>
<dbReference type="AlphaFoldDB" id="A0A098RYV3"/>
<dbReference type="Proteomes" id="UP000029736">
    <property type="component" value="Unassembled WGS sequence"/>
</dbReference>
<dbReference type="SUPFAM" id="SSF74653">
    <property type="entry name" value="TolA/TonB C-terminal domain"/>
    <property type="match status" value="1"/>
</dbReference>